<evidence type="ECO:0000256" key="1">
    <source>
        <dbReference type="ARBA" id="ARBA00022729"/>
    </source>
</evidence>
<protein>
    <recommendedName>
        <fullName evidence="6">LPS-assembly lipoprotein LptE</fullName>
    </recommendedName>
</protein>
<reference evidence="8" key="1">
    <citation type="submission" date="2010-05" db="EMBL/GenBank/DDBJ databases">
        <title>Complete sequence of Methylotenera sp. 301.</title>
        <authorList>
            <person name="Lucas S."/>
            <person name="Copeland A."/>
            <person name="Lapidus A."/>
            <person name="Cheng J.-F."/>
            <person name="Bruce D."/>
            <person name="Goodwin L."/>
            <person name="Pitluck S."/>
            <person name="Clum A."/>
            <person name="Land M."/>
            <person name="Hauser L."/>
            <person name="Kyrpides N."/>
            <person name="Ivanova N."/>
            <person name="Chistoservova L."/>
            <person name="Kalyuzhnaya M."/>
            <person name="Woyke T."/>
        </authorList>
    </citation>
    <scope>NUCLEOTIDE SEQUENCE [LARGE SCALE GENOMIC DNA]</scope>
    <source>
        <strain evidence="8">301</strain>
    </source>
</reference>
<dbReference type="GO" id="GO:0009279">
    <property type="term" value="C:cell outer membrane"/>
    <property type="evidence" value="ECO:0007669"/>
    <property type="project" value="UniProtKB-SubCell"/>
</dbReference>
<comment type="subunit">
    <text evidence="6">Component of the lipopolysaccharide transport and assembly complex. Interacts with LptD.</text>
</comment>
<dbReference type="EMBL" id="CP002056">
    <property type="protein sequence ID" value="ADI28973.1"/>
    <property type="molecule type" value="Genomic_DNA"/>
</dbReference>
<dbReference type="STRING" id="666681.M301_0589"/>
<keyword evidence="1 6" id="KW-0732">Signal</keyword>
<gene>
    <name evidence="6" type="primary">lptE</name>
    <name evidence="7" type="ordered locus">M301_0589</name>
</gene>
<keyword evidence="5 6" id="KW-0449">Lipoprotein</keyword>
<evidence type="ECO:0000256" key="6">
    <source>
        <dbReference type="HAMAP-Rule" id="MF_01186"/>
    </source>
</evidence>
<dbReference type="PANTHER" id="PTHR38098">
    <property type="entry name" value="LPS-ASSEMBLY LIPOPROTEIN LPTE"/>
    <property type="match status" value="1"/>
</dbReference>
<comment type="subcellular location">
    <subcellularLocation>
        <location evidence="6">Cell outer membrane</location>
        <topology evidence="6">Lipid-anchor</topology>
    </subcellularLocation>
</comment>
<dbReference type="HOGENOM" id="CLU_103309_0_2_4"/>
<dbReference type="PROSITE" id="PS51257">
    <property type="entry name" value="PROKAR_LIPOPROTEIN"/>
    <property type="match status" value="1"/>
</dbReference>
<dbReference type="GO" id="GO:1990351">
    <property type="term" value="C:transporter complex"/>
    <property type="evidence" value="ECO:0007669"/>
    <property type="project" value="TreeGrafter"/>
</dbReference>
<proteinExistence type="inferred from homology"/>
<dbReference type="GO" id="GO:0001530">
    <property type="term" value="F:lipopolysaccharide binding"/>
    <property type="evidence" value="ECO:0007669"/>
    <property type="project" value="TreeGrafter"/>
</dbReference>
<comment type="function">
    <text evidence="6">Together with LptD, is involved in the assembly of lipopolysaccharide (LPS) at the surface of the outer membrane. Required for the proper assembly of LptD. Binds LPS and may serve as the LPS recognition site at the outer membrane.</text>
</comment>
<evidence type="ECO:0000313" key="8">
    <source>
        <dbReference type="Proteomes" id="UP000000383"/>
    </source>
</evidence>
<dbReference type="RefSeq" id="WP_013147289.1">
    <property type="nucleotide sequence ID" value="NC_014207.1"/>
</dbReference>
<keyword evidence="3 6" id="KW-0564">Palmitate</keyword>
<comment type="similarity">
    <text evidence="6">Belongs to the LptE lipoprotein family.</text>
</comment>
<evidence type="ECO:0000256" key="3">
    <source>
        <dbReference type="ARBA" id="ARBA00023139"/>
    </source>
</evidence>
<evidence type="ECO:0000256" key="2">
    <source>
        <dbReference type="ARBA" id="ARBA00023136"/>
    </source>
</evidence>
<keyword evidence="8" id="KW-1185">Reference proteome</keyword>
<dbReference type="Pfam" id="PF04390">
    <property type="entry name" value="LptE"/>
    <property type="match status" value="1"/>
</dbReference>
<evidence type="ECO:0000313" key="7">
    <source>
        <dbReference type="EMBL" id="ADI28973.1"/>
    </source>
</evidence>
<dbReference type="GO" id="GO:0015920">
    <property type="term" value="P:lipopolysaccharide transport"/>
    <property type="evidence" value="ECO:0007669"/>
    <property type="project" value="TreeGrafter"/>
</dbReference>
<evidence type="ECO:0000256" key="4">
    <source>
        <dbReference type="ARBA" id="ARBA00023237"/>
    </source>
</evidence>
<sequence length="165" mass="18416" precursor="true">MQSIVRRISVVFLLALALSACGYQLRGVADLSFKNLYIQGAPLSISKDLKKSLKTNGIQVVKNEEQADLLLELLSEANEKRILSLSGTGVVREYELNYRASFRTRAPASPTWSAPQTVQTRRSFSYNDTDLLGKGDEEAMLNLDMHKDAVRELMRRLTAIKPAAE</sequence>
<dbReference type="Gene3D" id="3.30.160.150">
    <property type="entry name" value="Lipoprotein like domain"/>
    <property type="match status" value="1"/>
</dbReference>
<dbReference type="eggNOG" id="COG2980">
    <property type="taxonomic scope" value="Bacteria"/>
</dbReference>
<dbReference type="InterPro" id="IPR007485">
    <property type="entry name" value="LPS_assembly_LptE"/>
</dbReference>
<dbReference type="GO" id="GO:0043165">
    <property type="term" value="P:Gram-negative-bacterium-type cell outer membrane assembly"/>
    <property type="evidence" value="ECO:0007669"/>
    <property type="project" value="UniProtKB-UniRule"/>
</dbReference>
<dbReference type="KEGG" id="meh:M301_0589"/>
<reference evidence="7 8" key="2">
    <citation type="journal article" date="2011" name="J. Bacteriol.">
        <title>Genomes of three methylotrophs from a single niche uncover genetic and metabolic divergence of Methylophilaceae.</title>
        <authorList>
            <person name="Lapidus A."/>
            <person name="Clum A."/>
            <person name="Labutti K."/>
            <person name="Kaluzhnaya M.G."/>
            <person name="Lim S."/>
            <person name="Beck D.A."/>
            <person name="Glavina Del Rio T."/>
            <person name="Nolan M."/>
            <person name="Mavromatis K."/>
            <person name="Huntemann M."/>
            <person name="Lucas S."/>
            <person name="Lidstrom M.E."/>
            <person name="Ivanova N."/>
            <person name="Chistoserdova L."/>
        </authorList>
    </citation>
    <scope>NUCLEOTIDE SEQUENCE [LARGE SCALE GENOMIC DNA]</scope>
    <source>
        <strain evidence="7 8">301</strain>
    </source>
</reference>
<name>D7DN34_METV0</name>
<accession>D7DN34</accession>
<organism evidence="7 8">
    <name type="scientific">Methylotenera versatilis (strain 301)</name>
    <dbReference type="NCBI Taxonomy" id="666681"/>
    <lineage>
        <taxon>Bacteria</taxon>
        <taxon>Pseudomonadati</taxon>
        <taxon>Pseudomonadota</taxon>
        <taxon>Betaproteobacteria</taxon>
        <taxon>Nitrosomonadales</taxon>
        <taxon>Methylophilaceae</taxon>
        <taxon>Methylotenera</taxon>
    </lineage>
</organism>
<keyword evidence="2 6" id="KW-0472">Membrane</keyword>
<dbReference type="OrthoDB" id="5298094at2"/>
<keyword evidence="4 6" id="KW-0998">Cell outer membrane</keyword>
<dbReference type="PANTHER" id="PTHR38098:SF1">
    <property type="entry name" value="LPS-ASSEMBLY LIPOPROTEIN LPTE"/>
    <property type="match status" value="1"/>
</dbReference>
<dbReference type="HAMAP" id="MF_01186">
    <property type="entry name" value="LPS_assembly_LptE"/>
    <property type="match status" value="1"/>
</dbReference>
<dbReference type="AlphaFoldDB" id="D7DN34"/>
<dbReference type="Proteomes" id="UP000000383">
    <property type="component" value="Chromosome"/>
</dbReference>
<evidence type="ECO:0000256" key="5">
    <source>
        <dbReference type="ARBA" id="ARBA00023288"/>
    </source>
</evidence>